<accession>A0A4Y6PPS9</accession>
<keyword evidence="5" id="KW-0812">Transmembrane</keyword>
<dbReference type="PANTHER" id="PTHR30332:SF24">
    <property type="entry name" value="SECRETIN GSPD-RELATED"/>
    <property type="match status" value="1"/>
</dbReference>
<feature type="chain" id="PRO_5030106202" evidence="12">
    <location>
        <begin position="29"/>
        <end position="865"/>
    </location>
</feature>
<dbReference type="Gene3D" id="3.30.1370.120">
    <property type="match status" value="3"/>
</dbReference>
<keyword evidence="8" id="KW-0472">Membrane</keyword>
<evidence type="ECO:0000313" key="17">
    <source>
        <dbReference type="Proteomes" id="UP000315995"/>
    </source>
</evidence>
<feature type="domain" description="GspD-like N0" evidence="15">
    <location>
        <begin position="113"/>
        <end position="184"/>
    </location>
</feature>
<evidence type="ECO:0000256" key="2">
    <source>
        <dbReference type="ARBA" id="ARBA00006980"/>
    </source>
</evidence>
<dbReference type="AlphaFoldDB" id="A0A4Y6PPS9"/>
<feature type="compositionally biased region" description="Acidic residues" evidence="11">
    <location>
        <begin position="46"/>
        <end position="55"/>
    </location>
</feature>
<proteinExistence type="inferred from homology"/>
<comment type="similarity">
    <text evidence="2">Belongs to the bacterial secretin family. GSP D subfamily.</text>
</comment>
<evidence type="ECO:0000256" key="9">
    <source>
        <dbReference type="ARBA" id="ARBA00023237"/>
    </source>
</evidence>
<dbReference type="InterPro" id="IPR001775">
    <property type="entry name" value="GspD/PilQ"/>
</dbReference>
<dbReference type="PANTHER" id="PTHR30332">
    <property type="entry name" value="PROBABLE GENERAL SECRETION PATHWAY PROTEIN D"/>
    <property type="match status" value="1"/>
</dbReference>
<evidence type="ECO:0000256" key="11">
    <source>
        <dbReference type="SAM" id="MobiDB-lite"/>
    </source>
</evidence>
<evidence type="ECO:0000256" key="8">
    <source>
        <dbReference type="ARBA" id="ARBA00023136"/>
    </source>
</evidence>
<keyword evidence="7" id="KW-0653">Protein transport</keyword>
<dbReference type="GO" id="GO:0009279">
    <property type="term" value="C:cell outer membrane"/>
    <property type="evidence" value="ECO:0007669"/>
    <property type="project" value="UniProtKB-SubCell"/>
</dbReference>
<feature type="compositionally biased region" description="Low complexity" evidence="11">
    <location>
        <begin position="56"/>
        <end position="72"/>
    </location>
</feature>
<protein>
    <submittedName>
        <fullName evidence="16">Type II secretion system protein GspD</fullName>
    </submittedName>
</protein>
<feature type="region of interest" description="Disordered" evidence="11">
    <location>
        <begin position="823"/>
        <end position="865"/>
    </location>
</feature>
<keyword evidence="4" id="KW-1134">Transmembrane beta strand</keyword>
<dbReference type="NCBIfam" id="TIGR02517">
    <property type="entry name" value="type_II_gspD"/>
    <property type="match status" value="1"/>
</dbReference>
<accession>A0A5B8Y0C0</accession>
<dbReference type="InterPro" id="IPR004846">
    <property type="entry name" value="T2SS/T3SS_dom"/>
</dbReference>
<dbReference type="GO" id="GO:0015627">
    <property type="term" value="C:type II protein secretion system complex"/>
    <property type="evidence" value="ECO:0007669"/>
    <property type="project" value="InterPro"/>
</dbReference>
<dbReference type="EMBL" id="CP041186">
    <property type="protein sequence ID" value="QDG50109.1"/>
    <property type="molecule type" value="Genomic_DNA"/>
</dbReference>
<dbReference type="Gene3D" id="3.55.50.30">
    <property type="match status" value="1"/>
</dbReference>
<dbReference type="InterPro" id="IPR013356">
    <property type="entry name" value="T2SS_GspD"/>
</dbReference>
<feature type="domain" description="NolW-like" evidence="14">
    <location>
        <begin position="275"/>
        <end position="366"/>
    </location>
</feature>
<evidence type="ECO:0000256" key="6">
    <source>
        <dbReference type="ARBA" id="ARBA00022729"/>
    </source>
</evidence>
<sequence>MISMRRRFQRTFLAVSILVGLAVPSVAAAQDVQGKKPGVIQRGGDQADEEQDQEDNQAQQQRNRRQNQGQQQKPQGQVITPQNVDPNEQYNLPPNFDPNYRPKRTPRSTKVTLDFRQAQLEEVVKFFAAAMNKNFIISDSLQANKTITIISPEEVTLAQAYRAFVAALEMNGLTIVPFGQFSKIVQAKEAISSSIETYSGDERLPGVPRMVTAIVPVENTPPDEMEQIIGKFASQFATIIPYGSSLIITENASNLDRLRKLIKQLDQDEAVQQVYVYEVQYAEATDVQQKLMEIFEAEQGNQQTNRRTRRRNTKAQQAATDGGEGDLNVQISQILADERTNKLIIVANPRDFEKIREMIEILDVPTAVGGQVHVKFLEYADAEEISSTLSNLTSGQNQQQRQRTARARARGGEGVAGQVAALLEGEVQITAYKPNNALVVTASPKDYVALETVIDLLDRPRKQVYVEAVILEIAMDNDMQYGMGVTAVSGQDYDGIIPDSAQESGLIEDTQGGIIGQSNFQGLTSLFGGGLAGSIGLIGPIATIPGTEISLPAFALTLQASQTDRSVNLLSAPAVMTMDNEEAEIVVADRVPFVRGLASGAGGLGGLGALSGLASQAGGQNAAAGLGGLGALGGLGGLISPIEYEDVGITLRILPQINESNFVRLEIDQEVSDIKGASNLGSEIPTRTKRTTKTVVLVEDQSTIVIGGLMKERESKTVTKIPFLGDIPVIGFLFRNTGTTKTKQNLVLMLTPYIIESEADVRKIYERKMEERRELAKLFKIQRKEYTAAVNYQKTSGLIERMRNQLSAAERKAKARQEALEAFENKGPRYQILGEEPQPQPEQQEQPGEQEQEAPAQPQGEPEQQ</sequence>
<evidence type="ECO:0000256" key="4">
    <source>
        <dbReference type="ARBA" id="ARBA00022452"/>
    </source>
</evidence>
<evidence type="ECO:0000259" key="14">
    <source>
        <dbReference type="Pfam" id="PF03958"/>
    </source>
</evidence>
<feature type="region of interest" description="Disordered" evidence="11">
    <location>
        <begin position="299"/>
        <end position="324"/>
    </location>
</feature>
<feature type="domain" description="Type II/III secretion system secretin-like" evidence="13">
    <location>
        <begin position="642"/>
        <end position="756"/>
    </location>
</feature>
<evidence type="ECO:0000256" key="12">
    <source>
        <dbReference type="SAM" id="SignalP"/>
    </source>
</evidence>
<dbReference type="Pfam" id="PF00263">
    <property type="entry name" value="Secretin"/>
    <property type="match status" value="1"/>
</dbReference>
<reference evidence="16 17" key="1">
    <citation type="submission" date="2019-06" db="EMBL/GenBank/DDBJ databases">
        <title>Persicimonas caeni gen. nov., sp. nov., a predatory bacterium isolated from solar saltern.</title>
        <authorList>
            <person name="Wang S."/>
        </authorList>
    </citation>
    <scope>NUCLEOTIDE SEQUENCE [LARGE SCALE GENOMIC DNA]</scope>
    <source>
        <strain evidence="16 17">YN101</strain>
    </source>
</reference>
<feature type="signal peptide" evidence="12">
    <location>
        <begin position="1"/>
        <end position="28"/>
    </location>
</feature>
<dbReference type="PRINTS" id="PR00811">
    <property type="entry name" value="BCTERIALGSPD"/>
</dbReference>
<keyword evidence="3 10" id="KW-0813">Transport</keyword>
<dbReference type="InterPro" id="IPR050810">
    <property type="entry name" value="Bact_Secretion_Sys_Channel"/>
</dbReference>
<evidence type="ECO:0000256" key="10">
    <source>
        <dbReference type="RuleBase" id="RU004004"/>
    </source>
</evidence>
<gene>
    <name evidence="16" type="primary">gspD</name>
    <name evidence="16" type="ORF">FIV42_04980</name>
</gene>
<evidence type="ECO:0000259" key="13">
    <source>
        <dbReference type="Pfam" id="PF00263"/>
    </source>
</evidence>
<dbReference type="InterPro" id="IPR038591">
    <property type="entry name" value="NolW-like_sf"/>
</dbReference>
<evidence type="ECO:0000256" key="3">
    <source>
        <dbReference type="ARBA" id="ARBA00022448"/>
    </source>
</evidence>
<keyword evidence="9" id="KW-0998">Cell outer membrane</keyword>
<evidence type="ECO:0000256" key="5">
    <source>
        <dbReference type="ARBA" id="ARBA00022692"/>
    </source>
</evidence>
<organism evidence="16 17">
    <name type="scientific">Persicimonas caeni</name>
    <dbReference type="NCBI Taxonomy" id="2292766"/>
    <lineage>
        <taxon>Bacteria</taxon>
        <taxon>Deltaproteobacteria</taxon>
        <taxon>Bradymonadales</taxon>
        <taxon>Bradymonadaceae</taxon>
        <taxon>Persicimonas</taxon>
    </lineage>
</organism>
<keyword evidence="6 12" id="KW-0732">Signal</keyword>
<dbReference type="Proteomes" id="UP000315995">
    <property type="component" value="Chromosome"/>
</dbReference>
<feature type="compositionally biased region" description="Low complexity" evidence="11">
    <location>
        <begin position="835"/>
        <end position="865"/>
    </location>
</feature>
<evidence type="ECO:0000256" key="7">
    <source>
        <dbReference type="ARBA" id="ARBA00022927"/>
    </source>
</evidence>
<comment type="subcellular location">
    <subcellularLocation>
        <location evidence="1 10">Cell outer membrane</location>
    </subcellularLocation>
</comment>
<evidence type="ECO:0000259" key="15">
    <source>
        <dbReference type="Pfam" id="PF21305"/>
    </source>
</evidence>
<dbReference type="InterPro" id="IPR049371">
    <property type="entry name" value="GspD-like_N0"/>
</dbReference>
<keyword evidence="17" id="KW-1185">Reference proteome</keyword>
<dbReference type="OrthoDB" id="9775455at2"/>
<feature type="region of interest" description="Disordered" evidence="11">
    <location>
        <begin position="34"/>
        <end position="107"/>
    </location>
</feature>
<feature type="domain" description="NolW-like" evidence="14">
    <location>
        <begin position="377"/>
        <end position="463"/>
    </location>
</feature>
<dbReference type="Pfam" id="PF21305">
    <property type="entry name" value="type_II_gspD_N0"/>
    <property type="match status" value="1"/>
</dbReference>
<dbReference type="GO" id="GO:0015628">
    <property type="term" value="P:protein secretion by the type II secretion system"/>
    <property type="evidence" value="ECO:0007669"/>
    <property type="project" value="InterPro"/>
</dbReference>
<evidence type="ECO:0000256" key="1">
    <source>
        <dbReference type="ARBA" id="ARBA00004442"/>
    </source>
</evidence>
<dbReference type="InterPro" id="IPR005644">
    <property type="entry name" value="NolW-like"/>
</dbReference>
<dbReference type="Pfam" id="PF03958">
    <property type="entry name" value="Secretin_N"/>
    <property type="match status" value="2"/>
</dbReference>
<evidence type="ECO:0000313" key="16">
    <source>
        <dbReference type="EMBL" id="QDG50109.1"/>
    </source>
</evidence>
<name>A0A4Y6PPS9_PERCE</name>
<feature type="compositionally biased region" description="Polar residues" evidence="11">
    <location>
        <begin position="73"/>
        <end position="92"/>
    </location>
</feature>